<organism evidence="3 4">
    <name type="scientific">Exidia glandulosa HHB12029</name>
    <dbReference type="NCBI Taxonomy" id="1314781"/>
    <lineage>
        <taxon>Eukaryota</taxon>
        <taxon>Fungi</taxon>
        <taxon>Dikarya</taxon>
        <taxon>Basidiomycota</taxon>
        <taxon>Agaricomycotina</taxon>
        <taxon>Agaricomycetes</taxon>
        <taxon>Auriculariales</taxon>
        <taxon>Exidiaceae</taxon>
        <taxon>Exidia</taxon>
    </lineage>
</organism>
<name>A0A165P9H5_EXIGL</name>
<sequence>MLKQEANDGMVINKLPPELLGHIFHLTTATAKQPIRNAVRASTVCRQWRAVALSMPHIWSRLEDSARTLSLDLFRLCLERSKTLPISVSCSDRWHGGALQEHGARLKHLAFAEPLVAFVLRDISVPLLETLRIAGSGSPYLLPDDLFGNYAPRLTHLAVRWDILSANRQYGFVGGVTRLDLLHVPGLIALGPDLPRLAHFLRQLPHLIVLTGVCPTEDDSSIPSNIPLANLEELHALDTEAEERFLLAPFELLQHERIPKIFIARPSRAMYISTCRSTSPIVYAKLDRLRRQAVFRDDNSFTRTFTDCKVHKVPCEASLLPGASHAHRRHTQHRPQPPICDDPQLGLSEVAHAGFVVD</sequence>
<dbReference type="OrthoDB" id="2269034at2759"/>
<feature type="region of interest" description="Disordered" evidence="1">
    <location>
        <begin position="324"/>
        <end position="343"/>
    </location>
</feature>
<dbReference type="SUPFAM" id="SSF81383">
    <property type="entry name" value="F-box domain"/>
    <property type="match status" value="1"/>
</dbReference>
<accession>A0A165P9H5</accession>
<dbReference type="InterPro" id="IPR001810">
    <property type="entry name" value="F-box_dom"/>
</dbReference>
<reference evidence="3 4" key="1">
    <citation type="journal article" date="2016" name="Mol. Biol. Evol.">
        <title>Comparative Genomics of Early-Diverging Mushroom-Forming Fungi Provides Insights into the Origins of Lignocellulose Decay Capabilities.</title>
        <authorList>
            <person name="Nagy L.G."/>
            <person name="Riley R."/>
            <person name="Tritt A."/>
            <person name="Adam C."/>
            <person name="Daum C."/>
            <person name="Floudas D."/>
            <person name="Sun H."/>
            <person name="Yadav J.S."/>
            <person name="Pangilinan J."/>
            <person name="Larsson K.H."/>
            <person name="Matsuura K."/>
            <person name="Barry K."/>
            <person name="Labutti K."/>
            <person name="Kuo R."/>
            <person name="Ohm R.A."/>
            <person name="Bhattacharya S.S."/>
            <person name="Shirouzu T."/>
            <person name="Yoshinaga Y."/>
            <person name="Martin F.M."/>
            <person name="Grigoriev I.V."/>
            <person name="Hibbett D.S."/>
        </authorList>
    </citation>
    <scope>NUCLEOTIDE SEQUENCE [LARGE SCALE GENOMIC DNA]</scope>
    <source>
        <strain evidence="3 4">HHB12029</strain>
    </source>
</reference>
<dbReference type="Pfam" id="PF12937">
    <property type="entry name" value="F-box-like"/>
    <property type="match status" value="1"/>
</dbReference>
<evidence type="ECO:0000259" key="2">
    <source>
        <dbReference type="Pfam" id="PF12937"/>
    </source>
</evidence>
<feature type="domain" description="F-box" evidence="2">
    <location>
        <begin position="12"/>
        <end position="62"/>
    </location>
</feature>
<dbReference type="STRING" id="1314781.A0A165P9H5"/>
<protein>
    <recommendedName>
        <fullName evidence="2">F-box domain-containing protein</fullName>
    </recommendedName>
</protein>
<proteinExistence type="predicted"/>
<dbReference type="EMBL" id="KV425891">
    <property type="protein sequence ID" value="KZW01842.1"/>
    <property type="molecule type" value="Genomic_DNA"/>
</dbReference>
<evidence type="ECO:0000313" key="3">
    <source>
        <dbReference type="EMBL" id="KZW01842.1"/>
    </source>
</evidence>
<evidence type="ECO:0000313" key="4">
    <source>
        <dbReference type="Proteomes" id="UP000077266"/>
    </source>
</evidence>
<evidence type="ECO:0000256" key="1">
    <source>
        <dbReference type="SAM" id="MobiDB-lite"/>
    </source>
</evidence>
<keyword evidence="4" id="KW-1185">Reference proteome</keyword>
<dbReference type="InParanoid" id="A0A165P9H5"/>
<dbReference type="Gene3D" id="1.20.1280.50">
    <property type="match status" value="1"/>
</dbReference>
<gene>
    <name evidence="3" type="ORF">EXIGLDRAFT_28075</name>
</gene>
<dbReference type="AlphaFoldDB" id="A0A165P9H5"/>
<dbReference type="InterPro" id="IPR036047">
    <property type="entry name" value="F-box-like_dom_sf"/>
</dbReference>
<dbReference type="Proteomes" id="UP000077266">
    <property type="component" value="Unassembled WGS sequence"/>
</dbReference>